<protein>
    <submittedName>
        <fullName evidence="1">Uncharacterized protein</fullName>
    </submittedName>
</protein>
<dbReference type="AlphaFoldDB" id="A0A4Y2T1D0"/>
<proteinExistence type="predicted"/>
<accession>A0A4Y2T1D0</accession>
<name>A0A4Y2T1D0_ARAVE</name>
<evidence type="ECO:0000313" key="1">
    <source>
        <dbReference type="EMBL" id="GBN94404.1"/>
    </source>
</evidence>
<reference evidence="1 2" key="1">
    <citation type="journal article" date="2019" name="Sci. Rep.">
        <title>Orb-weaving spider Araneus ventricosus genome elucidates the spidroin gene catalogue.</title>
        <authorList>
            <person name="Kono N."/>
            <person name="Nakamura H."/>
            <person name="Ohtoshi R."/>
            <person name="Moran D.A.P."/>
            <person name="Shinohara A."/>
            <person name="Yoshida Y."/>
            <person name="Fujiwara M."/>
            <person name="Mori M."/>
            <person name="Tomita M."/>
            <person name="Arakawa K."/>
        </authorList>
    </citation>
    <scope>NUCLEOTIDE SEQUENCE [LARGE SCALE GENOMIC DNA]</scope>
</reference>
<dbReference type="Proteomes" id="UP000499080">
    <property type="component" value="Unassembled WGS sequence"/>
</dbReference>
<sequence length="125" mass="13434">MTMGDTDLNEPSFKLSEKSCISFLLLCGGFSGHASPSDNISEPIEIQLRSSRCSPSTMDPNKGEAVAPALNISSRYLLRGEPPGYSIAAGCNANPYSSKSLYPRQTHQRLTRAGLVLHPLDHGEA</sequence>
<organism evidence="1 2">
    <name type="scientific">Araneus ventricosus</name>
    <name type="common">Orbweaver spider</name>
    <name type="synonym">Epeira ventricosa</name>
    <dbReference type="NCBI Taxonomy" id="182803"/>
    <lineage>
        <taxon>Eukaryota</taxon>
        <taxon>Metazoa</taxon>
        <taxon>Ecdysozoa</taxon>
        <taxon>Arthropoda</taxon>
        <taxon>Chelicerata</taxon>
        <taxon>Arachnida</taxon>
        <taxon>Araneae</taxon>
        <taxon>Araneomorphae</taxon>
        <taxon>Entelegynae</taxon>
        <taxon>Araneoidea</taxon>
        <taxon>Araneidae</taxon>
        <taxon>Araneus</taxon>
    </lineage>
</organism>
<dbReference type="EMBL" id="BGPR01025478">
    <property type="protein sequence ID" value="GBN94404.1"/>
    <property type="molecule type" value="Genomic_DNA"/>
</dbReference>
<evidence type="ECO:0000313" key="2">
    <source>
        <dbReference type="Proteomes" id="UP000499080"/>
    </source>
</evidence>
<comment type="caution">
    <text evidence="1">The sequence shown here is derived from an EMBL/GenBank/DDBJ whole genome shotgun (WGS) entry which is preliminary data.</text>
</comment>
<keyword evidence="2" id="KW-1185">Reference proteome</keyword>
<gene>
    <name evidence="1" type="ORF">AVEN_77685_1</name>
</gene>